<dbReference type="EMBL" id="LAVV01011061">
    <property type="protein sequence ID" value="KNZ48238.1"/>
    <property type="molecule type" value="Genomic_DNA"/>
</dbReference>
<evidence type="ECO:0000313" key="1">
    <source>
        <dbReference type="EMBL" id="KNZ48238.1"/>
    </source>
</evidence>
<dbReference type="OrthoDB" id="10508350at2759"/>
<name>A0A0L6UI96_9BASI</name>
<dbReference type="Proteomes" id="UP000037035">
    <property type="component" value="Unassembled WGS sequence"/>
</dbReference>
<sequence length="80" mass="9083">MVDQMCGKITGLGIWGSRLGCGDGVVVALGELRINHYSQFQNFQATELEEAVMKRAHDRSFISCYKLFEPHLKSTDPHWQ</sequence>
<gene>
    <name evidence="1" type="ORF">VP01_5808g1</name>
</gene>
<reference evidence="1 2" key="1">
    <citation type="submission" date="2015-08" db="EMBL/GenBank/DDBJ databases">
        <title>Next Generation Sequencing and Analysis of the Genome of Puccinia sorghi L Schw, the Causal Agent of Maize Common Rust.</title>
        <authorList>
            <person name="Rochi L."/>
            <person name="Burguener G."/>
            <person name="Darino M."/>
            <person name="Turjanski A."/>
            <person name="Kreff E."/>
            <person name="Dieguez M.J."/>
            <person name="Sacco F."/>
        </authorList>
    </citation>
    <scope>NUCLEOTIDE SEQUENCE [LARGE SCALE GENOMIC DNA]</scope>
    <source>
        <strain evidence="1 2">RO10H11247</strain>
    </source>
</reference>
<evidence type="ECO:0000313" key="2">
    <source>
        <dbReference type="Proteomes" id="UP000037035"/>
    </source>
</evidence>
<protein>
    <submittedName>
        <fullName evidence="1">Uncharacterized protein</fullName>
    </submittedName>
</protein>
<comment type="caution">
    <text evidence="1">The sequence shown here is derived from an EMBL/GenBank/DDBJ whole genome shotgun (WGS) entry which is preliminary data.</text>
</comment>
<keyword evidence="2" id="KW-1185">Reference proteome</keyword>
<proteinExistence type="predicted"/>
<dbReference type="AlphaFoldDB" id="A0A0L6UI96"/>
<accession>A0A0L6UI96</accession>
<dbReference type="VEuPathDB" id="FungiDB:VP01_5808g1"/>
<organism evidence="1 2">
    <name type="scientific">Puccinia sorghi</name>
    <dbReference type="NCBI Taxonomy" id="27349"/>
    <lineage>
        <taxon>Eukaryota</taxon>
        <taxon>Fungi</taxon>
        <taxon>Dikarya</taxon>
        <taxon>Basidiomycota</taxon>
        <taxon>Pucciniomycotina</taxon>
        <taxon>Pucciniomycetes</taxon>
        <taxon>Pucciniales</taxon>
        <taxon>Pucciniaceae</taxon>
        <taxon>Puccinia</taxon>
    </lineage>
</organism>